<protein>
    <recommendedName>
        <fullName evidence="1">KIB1-4 beta-propeller domain-containing protein</fullName>
    </recommendedName>
</protein>
<sequence>MDSDSGCAYLIPKNLLELVYRKLDGLTLKDAKNNNNNNKNKVIKLKAPPKLLMPNYKKERDNNLWKVYSTINSSSSSEQHSTKKKKYIKKSTLLLLPSYNKPFAGSSLGWLATLDNKFAVTLHKPQSNNNNKSIIIILPPLFPPRMHTSSHPYWAEHIYRFTIFKPNPISNPKDFIMLAYIRPSKHNKWIRIPSLFSSSSSSSPTPSIETFEDVLYYKDTLYALLYKNGGLVSFDITYDSTTQQSLKLLVGPSIPRDKKSFCYKKYLVESYKDQLLQVQKYVKYNKAEREQVTIKFRVFKLNNDRSRWVEVEELEDEALFLGDNESLSVKVSSANSTECDSNCIYFLHDKNTTGRFDDDGPLDSGVYNLKTRSFVRRFNVDKNHFSKMGGRIPIWISED</sequence>
<dbReference type="PANTHER" id="PTHR44259:SF107">
    <property type="entry name" value="F-BOX PROTEIN SKIP23-LIKE"/>
    <property type="match status" value="1"/>
</dbReference>
<proteinExistence type="predicted"/>
<evidence type="ECO:0000313" key="2">
    <source>
        <dbReference type="EMBL" id="KAF4375809.1"/>
    </source>
</evidence>
<dbReference type="InterPro" id="IPR005174">
    <property type="entry name" value="KIB1-4_b-propeller"/>
</dbReference>
<dbReference type="InterPro" id="IPR050942">
    <property type="entry name" value="F-box_BR-signaling"/>
</dbReference>
<gene>
    <name evidence="2" type="ORF">F8388_014531</name>
</gene>
<accession>A0A7J6G1B9</accession>
<organism evidence="2 3">
    <name type="scientific">Cannabis sativa</name>
    <name type="common">Hemp</name>
    <name type="synonym">Marijuana</name>
    <dbReference type="NCBI Taxonomy" id="3483"/>
    <lineage>
        <taxon>Eukaryota</taxon>
        <taxon>Viridiplantae</taxon>
        <taxon>Streptophyta</taxon>
        <taxon>Embryophyta</taxon>
        <taxon>Tracheophyta</taxon>
        <taxon>Spermatophyta</taxon>
        <taxon>Magnoliopsida</taxon>
        <taxon>eudicotyledons</taxon>
        <taxon>Gunneridae</taxon>
        <taxon>Pentapetalae</taxon>
        <taxon>rosids</taxon>
        <taxon>fabids</taxon>
        <taxon>Rosales</taxon>
        <taxon>Cannabaceae</taxon>
        <taxon>Cannabis</taxon>
    </lineage>
</organism>
<evidence type="ECO:0000313" key="3">
    <source>
        <dbReference type="Proteomes" id="UP000525078"/>
    </source>
</evidence>
<evidence type="ECO:0000259" key="1">
    <source>
        <dbReference type="Pfam" id="PF03478"/>
    </source>
</evidence>
<dbReference type="EMBL" id="JAATIP010000089">
    <property type="protein sequence ID" value="KAF4375809.1"/>
    <property type="molecule type" value="Genomic_DNA"/>
</dbReference>
<reference evidence="2 3" key="1">
    <citation type="journal article" date="2020" name="bioRxiv">
        <title>Sequence and annotation of 42 cannabis genomes reveals extensive copy number variation in cannabinoid synthesis and pathogen resistance genes.</title>
        <authorList>
            <person name="Mckernan K.J."/>
            <person name="Helbert Y."/>
            <person name="Kane L.T."/>
            <person name="Ebling H."/>
            <person name="Zhang L."/>
            <person name="Liu B."/>
            <person name="Eaton Z."/>
            <person name="Mclaughlin S."/>
            <person name="Kingan S."/>
            <person name="Baybayan P."/>
            <person name="Concepcion G."/>
            <person name="Jordan M."/>
            <person name="Riva A."/>
            <person name="Barbazuk W."/>
            <person name="Harkins T."/>
        </authorList>
    </citation>
    <scope>NUCLEOTIDE SEQUENCE [LARGE SCALE GENOMIC DNA]</scope>
    <source>
        <strain evidence="3">cv. Jamaican Lion 4</strain>
        <tissue evidence="2">Leaf</tissue>
    </source>
</reference>
<dbReference type="AlphaFoldDB" id="A0A7J6G1B9"/>
<name>A0A7J6G1B9_CANSA</name>
<dbReference type="Pfam" id="PF03478">
    <property type="entry name" value="Beta-prop_KIB1-4"/>
    <property type="match status" value="1"/>
</dbReference>
<dbReference type="PANTHER" id="PTHR44259">
    <property type="entry name" value="OS07G0183000 PROTEIN-RELATED"/>
    <property type="match status" value="1"/>
</dbReference>
<comment type="caution">
    <text evidence="2">The sequence shown here is derived from an EMBL/GenBank/DDBJ whole genome shotgun (WGS) entry which is preliminary data.</text>
</comment>
<feature type="domain" description="KIB1-4 beta-propeller" evidence="1">
    <location>
        <begin position="96"/>
        <end position="368"/>
    </location>
</feature>
<dbReference type="Proteomes" id="UP000525078">
    <property type="component" value="Unassembled WGS sequence"/>
</dbReference>